<reference evidence="1" key="1">
    <citation type="submission" date="2019-11" db="EMBL/GenBank/DDBJ databases">
        <authorList>
            <person name="Liu Y."/>
            <person name="Hou J."/>
            <person name="Li T.-Q."/>
            <person name="Guan C.-H."/>
            <person name="Wu X."/>
            <person name="Wu H.-Z."/>
            <person name="Ling F."/>
            <person name="Zhang R."/>
            <person name="Shi X.-G."/>
            <person name="Ren J.-P."/>
            <person name="Chen E.-F."/>
            <person name="Sun J.-M."/>
        </authorList>
    </citation>
    <scope>NUCLEOTIDE SEQUENCE</scope>
    <source>
        <strain evidence="1">Adult_tree_wgs_1</strain>
        <tissue evidence="1">Leaves</tissue>
    </source>
</reference>
<comment type="caution">
    <text evidence="1">The sequence shown here is derived from an EMBL/GenBank/DDBJ whole genome shotgun (WGS) entry which is preliminary data.</text>
</comment>
<dbReference type="OrthoDB" id="1907500at2759"/>
<evidence type="ECO:0000313" key="2">
    <source>
        <dbReference type="Proteomes" id="UP000626092"/>
    </source>
</evidence>
<sequence length="249" mass="28222">MENWKSTRDGYHPCTSSLRDVTYRQGLGHLNPILDVNFLYESQEQRWEGLPSVQAYCTYDRSWQFSPAKKHGRRFIYGHGYTDQLGVSVLRSLQEATWRLDPRRSSAGQQVARCSVDICGNCGHELNLSSSGRNTSTIGSKYGKSIKRGIISFFYIDESRFTQVEELRCGPFISKNSWGLFRRRTKLLCRKCGNLIGMAYDDHDSAYPLVTDGLDSASGTEISNRRKYDVRIRALQPSSTVEVGIPLAV</sequence>
<dbReference type="Pfam" id="PF24046">
    <property type="entry name" value="At4g08330"/>
    <property type="match status" value="1"/>
</dbReference>
<gene>
    <name evidence="1" type="ORF">RHSIM_Rhsim06G0103500</name>
</gene>
<proteinExistence type="predicted"/>
<evidence type="ECO:0000313" key="1">
    <source>
        <dbReference type="EMBL" id="KAF7142061.1"/>
    </source>
</evidence>
<dbReference type="InterPro" id="IPR045282">
    <property type="entry name" value="At4g08330-like"/>
</dbReference>
<keyword evidence="2" id="KW-1185">Reference proteome</keyword>
<protein>
    <submittedName>
        <fullName evidence="1">Uncharacterized protein</fullName>
    </submittedName>
</protein>
<dbReference type="EMBL" id="WJXA01000006">
    <property type="protein sequence ID" value="KAF7142061.1"/>
    <property type="molecule type" value="Genomic_DNA"/>
</dbReference>
<organism evidence="1 2">
    <name type="scientific">Rhododendron simsii</name>
    <name type="common">Sims's rhododendron</name>
    <dbReference type="NCBI Taxonomy" id="118357"/>
    <lineage>
        <taxon>Eukaryota</taxon>
        <taxon>Viridiplantae</taxon>
        <taxon>Streptophyta</taxon>
        <taxon>Embryophyta</taxon>
        <taxon>Tracheophyta</taxon>
        <taxon>Spermatophyta</taxon>
        <taxon>Magnoliopsida</taxon>
        <taxon>eudicotyledons</taxon>
        <taxon>Gunneridae</taxon>
        <taxon>Pentapetalae</taxon>
        <taxon>asterids</taxon>
        <taxon>Ericales</taxon>
        <taxon>Ericaceae</taxon>
        <taxon>Ericoideae</taxon>
        <taxon>Rhodoreae</taxon>
        <taxon>Rhododendron</taxon>
    </lineage>
</organism>
<name>A0A834GZG2_RHOSS</name>
<dbReference type="PANTHER" id="PTHR33674:SF8">
    <property type="entry name" value="OS01G0833400 PROTEIN"/>
    <property type="match status" value="1"/>
</dbReference>
<dbReference type="Proteomes" id="UP000626092">
    <property type="component" value="Unassembled WGS sequence"/>
</dbReference>
<dbReference type="AlphaFoldDB" id="A0A834GZG2"/>
<dbReference type="PANTHER" id="PTHR33674">
    <property type="entry name" value="METHIONINE-S-OXIDE REDUCTASE"/>
    <property type="match status" value="1"/>
</dbReference>
<accession>A0A834GZG2</accession>